<sequence>MSNYSPQQGYVDYQQPGQQPQYGYYPQEGVPPPNVVYAAPPGAYAPQYQPQQQYYPPQQPQVIVATIAPVSPIVAAPCYNNDDSHVFGAVLLFVLGFFFYIPWVFSFIYCGSRNKTAKGFAIASIVLFFFFLVALIVVLPIIFVVVVASNNRHNDSYYYNY</sequence>
<reference evidence="2" key="1">
    <citation type="submission" date="2020-01" db="EMBL/GenBank/DDBJ databases">
        <title>Development of genomics and gene disruption for Polysphondylium violaceum indicates a role for the polyketide synthase stlB in stalk morphogenesis.</title>
        <authorList>
            <person name="Narita B."/>
            <person name="Kawabe Y."/>
            <person name="Kin K."/>
            <person name="Saito T."/>
            <person name="Gibbs R."/>
            <person name="Kuspa A."/>
            <person name="Muzny D."/>
            <person name="Queller D."/>
            <person name="Richards S."/>
            <person name="Strassman J."/>
            <person name="Sucgang R."/>
            <person name="Worley K."/>
            <person name="Schaap P."/>
        </authorList>
    </citation>
    <scope>NUCLEOTIDE SEQUENCE</scope>
    <source>
        <strain evidence="2">QSvi11</strain>
    </source>
</reference>
<keyword evidence="1" id="KW-0812">Transmembrane</keyword>
<protein>
    <recommendedName>
        <fullName evidence="4">Transmembrane protein</fullName>
    </recommendedName>
</protein>
<keyword evidence="1" id="KW-1133">Transmembrane helix</keyword>
<evidence type="ECO:0008006" key="4">
    <source>
        <dbReference type="Google" id="ProtNLM"/>
    </source>
</evidence>
<dbReference type="PANTHER" id="PTHR34078:SF2">
    <property type="entry name" value="DUF4190 DOMAIN-CONTAINING PROTEIN"/>
    <property type="match status" value="1"/>
</dbReference>
<evidence type="ECO:0000313" key="2">
    <source>
        <dbReference type="EMBL" id="KAF2077897.1"/>
    </source>
</evidence>
<dbReference type="PANTHER" id="PTHR34078">
    <property type="entry name" value="EXPRESSED PROTEIN"/>
    <property type="match status" value="1"/>
</dbReference>
<feature type="transmembrane region" description="Helical" evidence="1">
    <location>
        <begin position="120"/>
        <end position="148"/>
    </location>
</feature>
<dbReference type="AlphaFoldDB" id="A0A8J4V8K1"/>
<name>A0A8J4V8K1_9MYCE</name>
<evidence type="ECO:0000256" key="1">
    <source>
        <dbReference type="SAM" id="Phobius"/>
    </source>
</evidence>
<dbReference type="EMBL" id="AJWJ01000016">
    <property type="protein sequence ID" value="KAF2077897.1"/>
    <property type="molecule type" value="Genomic_DNA"/>
</dbReference>
<dbReference type="Proteomes" id="UP000695562">
    <property type="component" value="Unassembled WGS sequence"/>
</dbReference>
<feature type="transmembrane region" description="Helical" evidence="1">
    <location>
        <begin position="86"/>
        <end position="108"/>
    </location>
</feature>
<gene>
    <name evidence="2" type="ORF">CYY_000775</name>
</gene>
<keyword evidence="3" id="KW-1185">Reference proteome</keyword>
<keyword evidence="1" id="KW-0472">Membrane</keyword>
<organism evidence="2 3">
    <name type="scientific">Polysphondylium violaceum</name>
    <dbReference type="NCBI Taxonomy" id="133409"/>
    <lineage>
        <taxon>Eukaryota</taxon>
        <taxon>Amoebozoa</taxon>
        <taxon>Evosea</taxon>
        <taxon>Eumycetozoa</taxon>
        <taxon>Dictyostelia</taxon>
        <taxon>Dictyosteliales</taxon>
        <taxon>Dictyosteliaceae</taxon>
        <taxon>Polysphondylium</taxon>
    </lineage>
</organism>
<accession>A0A8J4V8K1</accession>
<comment type="caution">
    <text evidence="2">The sequence shown here is derived from an EMBL/GenBank/DDBJ whole genome shotgun (WGS) entry which is preliminary data.</text>
</comment>
<proteinExistence type="predicted"/>
<evidence type="ECO:0000313" key="3">
    <source>
        <dbReference type="Proteomes" id="UP000695562"/>
    </source>
</evidence>